<dbReference type="AlphaFoldDB" id="A0A9X1RXP3"/>
<evidence type="ECO:0000313" key="1">
    <source>
        <dbReference type="EMBL" id="MCB7481054.1"/>
    </source>
</evidence>
<accession>A0A9X1RXP3</accession>
<keyword evidence="2" id="KW-1185">Reference proteome</keyword>
<sequence>MRKALLIFFVCLNTFFCRSQEQEKFNITGGIGIPELINLGGRFQFNQTELGFSVGTFPEKDEDIISLQANLLYHFAGASSLSPRRPWYLRGGLTYSRSETEFELGKYFFLDLRIGRDFNFSEKFGIQIDLGGLYIISENIKEKKPQENYWFWDIDLEYNIIPIIGITFFYRI</sequence>
<name>A0A9X1RXP3_9FLAO</name>
<evidence type="ECO:0000313" key="2">
    <source>
        <dbReference type="Proteomes" id="UP001139414"/>
    </source>
</evidence>
<gene>
    <name evidence="1" type="ORF">LGQ90_07245</name>
</gene>
<proteinExistence type="predicted"/>
<dbReference type="Proteomes" id="UP001139414">
    <property type="component" value="Unassembled WGS sequence"/>
</dbReference>
<dbReference type="RefSeq" id="WP_229339642.1">
    <property type="nucleotide sequence ID" value="NZ_JAJBZG010000002.1"/>
</dbReference>
<protein>
    <submittedName>
        <fullName evidence="1">Uncharacterized protein</fullName>
    </submittedName>
</protein>
<dbReference type="EMBL" id="JAJBZG010000002">
    <property type="protein sequence ID" value="MCB7481054.1"/>
    <property type="molecule type" value="Genomic_DNA"/>
</dbReference>
<comment type="caution">
    <text evidence="1">The sequence shown here is derived from an EMBL/GenBank/DDBJ whole genome shotgun (WGS) entry which is preliminary data.</text>
</comment>
<organism evidence="1 2">
    <name type="scientific">Christiangramia sediminis</name>
    <dbReference type="NCBI Taxonomy" id="2881336"/>
    <lineage>
        <taxon>Bacteria</taxon>
        <taxon>Pseudomonadati</taxon>
        <taxon>Bacteroidota</taxon>
        <taxon>Flavobacteriia</taxon>
        <taxon>Flavobacteriales</taxon>
        <taxon>Flavobacteriaceae</taxon>
        <taxon>Christiangramia</taxon>
    </lineage>
</organism>
<reference evidence="1" key="1">
    <citation type="submission" date="2021-10" db="EMBL/GenBank/DDBJ databases">
        <title>Gramella sp. ASW11-100T, isolated from marine sediment.</title>
        <authorList>
            <person name="Xia C."/>
        </authorList>
    </citation>
    <scope>NUCLEOTIDE SEQUENCE</scope>
    <source>
        <strain evidence="1">ASW11-100</strain>
    </source>
</reference>